<dbReference type="PROSITE" id="PS51898">
    <property type="entry name" value="TYR_RECOMBINASE"/>
    <property type="match status" value="1"/>
</dbReference>
<sequence length="382" mass="44763">MATYKQYETNKGTFWRVSGYLGVDALTGKQTNYNKRGFKSKKDAQHSYNTAKVQFQNEGIKKEPQRMTFEALYQEWLLIYEKDVEQSTLVKTKQVFRTHILPRFGRYYIDKIQVSQVQTAVHEWREILQEYRTVFNKFNRVLKYAYKLKYITENPCDFVILPSKPLVKQEKETLDFYTKEQLETFMTCLSNMNTRKWEAFFRILAFTGLRRGEALALTWDDIDTNQGLLTVNKAVKRGENGQYVGSTKNESSMRTITIDDNTIRILKSWKAEQAKTLIGFGFNAIQPNQYIFSKWKDNTPLNTMAPRNALVKICNRFDLPMMNIHGFRHTHCSLLFEAGVPMKDVMERLGHSDIQTTMNVYTHVTKSSRDNSAQMFAKYVNF</sequence>
<dbReference type="GO" id="GO:0003677">
    <property type="term" value="F:DNA binding"/>
    <property type="evidence" value="ECO:0007669"/>
    <property type="project" value="UniProtKB-KW"/>
</dbReference>
<dbReference type="InterPro" id="IPR011010">
    <property type="entry name" value="DNA_brk_join_enz"/>
</dbReference>
<dbReference type="AlphaFoldDB" id="A0AAF0BJR2"/>
<evidence type="ECO:0000256" key="1">
    <source>
        <dbReference type="ARBA" id="ARBA00008857"/>
    </source>
</evidence>
<dbReference type="Pfam" id="PF00589">
    <property type="entry name" value="Phage_integrase"/>
    <property type="match status" value="1"/>
</dbReference>
<evidence type="ECO:0000259" key="5">
    <source>
        <dbReference type="PROSITE" id="PS51898"/>
    </source>
</evidence>
<dbReference type="Proteomes" id="UP001179483">
    <property type="component" value="Chromosome"/>
</dbReference>
<feature type="domain" description="Tyr recombinase" evidence="5">
    <location>
        <begin position="172"/>
        <end position="374"/>
    </location>
</feature>
<reference evidence="6" key="1">
    <citation type="submission" date="2023-01" db="EMBL/GenBank/DDBJ databases">
        <title>Oxazolidinone resistance genes in florfenicol resistant enterococci from beef cattle and veal calves at slaughter.</title>
        <authorList>
            <person name="Biggel M."/>
        </authorList>
    </citation>
    <scope>NUCLEOTIDE SEQUENCE</scope>
    <source>
        <strain evidence="6">K79-1</strain>
    </source>
</reference>
<dbReference type="GO" id="GO:0006310">
    <property type="term" value="P:DNA recombination"/>
    <property type="evidence" value="ECO:0007669"/>
    <property type="project" value="UniProtKB-KW"/>
</dbReference>
<dbReference type="GO" id="GO:0015074">
    <property type="term" value="P:DNA integration"/>
    <property type="evidence" value="ECO:0007669"/>
    <property type="project" value="UniProtKB-KW"/>
</dbReference>
<evidence type="ECO:0000256" key="4">
    <source>
        <dbReference type="ARBA" id="ARBA00023172"/>
    </source>
</evidence>
<organism evidence="6 7">
    <name type="scientific">Aerococcus urinaeequi</name>
    <dbReference type="NCBI Taxonomy" id="51665"/>
    <lineage>
        <taxon>Bacteria</taxon>
        <taxon>Bacillati</taxon>
        <taxon>Bacillota</taxon>
        <taxon>Bacilli</taxon>
        <taxon>Lactobacillales</taxon>
        <taxon>Aerococcaceae</taxon>
        <taxon>Aerococcus</taxon>
    </lineage>
</organism>
<comment type="similarity">
    <text evidence="1">Belongs to the 'phage' integrase family.</text>
</comment>
<dbReference type="Pfam" id="PF14657">
    <property type="entry name" value="Arm-DNA-bind_4"/>
    <property type="match status" value="1"/>
</dbReference>
<gene>
    <name evidence="6" type="ORF">PML80_04210</name>
</gene>
<evidence type="ECO:0000256" key="3">
    <source>
        <dbReference type="ARBA" id="ARBA00023125"/>
    </source>
</evidence>
<dbReference type="InterPro" id="IPR010998">
    <property type="entry name" value="Integrase_recombinase_N"/>
</dbReference>
<evidence type="ECO:0000313" key="7">
    <source>
        <dbReference type="Proteomes" id="UP001179483"/>
    </source>
</evidence>
<dbReference type="Gene3D" id="1.10.150.130">
    <property type="match status" value="1"/>
</dbReference>
<proteinExistence type="inferred from homology"/>
<keyword evidence="3" id="KW-0238">DNA-binding</keyword>
<keyword evidence="4" id="KW-0233">DNA recombination</keyword>
<name>A0AAF0BJR2_9LACT</name>
<dbReference type="EMBL" id="CP116590">
    <property type="protein sequence ID" value="WCG38537.1"/>
    <property type="molecule type" value="Genomic_DNA"/>
</dbReference>
<dbReference type="InterPro" id="IPR028259">
    <property type="entry name" value="AP2-like_int_N"/>
</dbReference>
<evidence type="ECO:0000256" key="2">
    <source>
        <dbReference type="ARBA" id="ARBA00022908"/>
    </source>
</evidence>
<dbReference type="InterPro" id="IPR013762">
    <property type="entry name" value="Integrase-like_cat_sf"/>
</dbReference>
<dbReference type="SUPFAM" id="SSF56349">
    <property type="entry name" value="DNA breaking-rejoining enzymes"/>
    <property type="match status" value="1"/>
</dbReference>
<evidence type="ECO:0000313" key="6">
    <source>
        <dbReference type="EMBL" id="WCG38537.1"/>
    </source>
</evidence>
<dbReference type="CDD" id="cd01189">
    <property type="entry name" value="INT_ICEBs1_C_like"/>
    <property type="match status" value="1"/>
</dbReference>
<dbReference type="RefSeq" id="WP_271736564.1">
    <property type="nucleotide sequence ID" value="NZ_CP116590.1"/>
</dbReference>
<keyword evidence="2" id="KW-0229">DNA integration</keyword>
<dbReference type="PANTHER" id="PTHR30629">
    <property type="entry name" value="PROPHAGE INTEGRASE"/>
    <property type="match status" value="1"/>
</dbReference>
<dbReference type="InterPro" id="IPR050808">
    <property type="entry name" value="Phage_Integrase"/>
</dbReference>
<dbReference type="InterPro" id="IPR004107">
    <property type="entry name" value="Integrase_SAM-like_N"/>
</dbReference>
<dbReference type="InterPro" id="IPR002104">
    <property type="entry name" value="Integrase_catalytic"/>
</dbReference>
<dbReference type="PANTHER" id="PTHR30629:SF2">
    <property type="entry name" value="PROPHAGE INTEGRASE INTS-RELATED"/>
    <property type="match status" value="1"/>
</dbReference>
<accession>A0AAF0BJR2</accession>
<dbReference type="Gene3D" id="1.10.443.10">
    <property type="entry name" value="Intergrase catalytic core"/>
    <property type="match status" value="1"/>
</dbReference>
<dbReference type="Pfam" id="PF14659">
    <property type="entry name" value="Phage_int_SAM_3"/>
    <property type="match status" value="1"/>
</dbReference>
<protein>
    <submittedName>
        <fullName evidence="6">Site-specific integrase</fullName>
    </submittedName>
</protein>